<proteinExistence type="predicted"/>
<organism evidence="1 2">
    <name type="scientific">Colocasia esculenta</name>
    <name type="common">Wild taro</name>
    <name type="synonym">Arum esculentum</name>
    <dbReference type="NCBI Taxonomy" id="4460"/>
    <lineage>
        <taxon>Eukaryota</taxon>
        <taxon>Viridiplantae</taxon>
        <taxon>Streptophyta</taxon>
        <taxon>Embryophyta</taxon>
        <taxon>Tracheophyta</taxon>
        <taxon>Spermatophyta</taxon>
        <taxon>Magnoliopsida</taxon>
        <taxon>Liliopsida</taxon>
        <taxon>Araceae</taxon>
        <taxon>Aroideae</taxon>
        <taxon>Colocasieae</taxon>
        <taxon>Colocasia</taxon>
    </lineage>
</organism>
<evidence type="ECO:0000313" key="1">
    <source>
        <dbReference type="EMBL" id="MQM19469.1"/>
    </source>
</evidence>
<dbReference type="Proteomes" id="UP000652761">
    <property type="component" value="Unassembled WGS sequence"/>
</dbReference>
<evidence type="ECO:0000313" key="2">
    <source>
        <dbReference type="Proteomes" id="UP000652761"/>
    </source>
</evidence>
<dbReference type="AlphaFoldDB" id="A0A843XIQ2"/>
<comment type="caution">
    <text evidence="1">The sequence shown here is derived from an EMBL/GenBank/DDBJ whole genome shotgun (WGS) entry which is preliminary data.</text>
</comment>
<name>A0A843XIQ2_COLES</name>
<keyword evidence="2" id="KW-1185">Reference proteome</keyword>
<dbReference type="EMBL" id="NMUH01008936">
    <property type="protein sequence ID" value="MQM19469.1"/>
    <property type="molecule type" value="Genomic_DNA"/>
</dbReference>
<protein>
    <submittedName>
        <fullName evidence="1">Uncharacterized protein</fullName>
    </submittedName>
</protein>
<gene>
    <name evidence="1" type="ORF">Taro_052474</name>
</gene>
<sequence>MKQVRREHCSQKTSVYYGPVSSALPGGYYCEVSPVKKGMSFTKKPSRDYQSPIGSNKQNRYMYITEIKQVNLSY</sequence>
<accession>A0A843XIQ2</accession>
<reference evidence="1" key="1">
    <citation type="submission" date="2017-07" db="EMBL/GenBank/DDBJ databases">
        <title>Taro Niue Genome Assembly and Annotation.</title>
        <authorList>
            <person name="Atibalentja N."/>
            <person name="Keating K."/>
            <person name="Fields C.J."/>
        </authorList>
    </citation>
    <scope>NUCLEOTIDE SEQUENCE</scope>
    <source>
        <strain evidence="1">Niue_2</strain>
        <tissue evidence="1">Leaf</tissue>
    </source>
</reference>